<sequence length="181" mass="20669">MEDMNCNSDIKHWAQALMREDPIPNVLFLPPQPLEPEIFPPEVVPATLANLFHFLIRNEDGQCETTLAPVIQSLFSHYPDAQQKLVQRILQSRSGMMLKPIASQLVSISQLLDQQTHEWLIQQTLSLMFYRQWSDEQVHEVLNHLSQALNIDSAQMQAIIAGLKGIRGSDNTDKDQSNERI</sequence>
<dbReference type="EMBL" id="CP085083">
    <property type="protein sequence ID" value="WDZ50297.1"/>
    <property type="molecule type" value="Genomic_DNA"/>
</dbReference>
<organism evidence="1 2">
    <name type="scientific">Acinetobacter vivianii</name>
    <dbReference type="NCBI Taxonomy" id="1776742"/>
    <lineage>
        <taxon>Bacteria</taxon>
        <taxon>Pseudomonadati</taxon>
        <taxon>Pseudomonadota</taxon>
        <taxon>Gammaproteobacteria</taxon>
        <taxon>Moraxellales</taxon>
        <taxon>Moraxellaceae</taxon>
        <taxon>Acinetobacter</taxon>
    </lineage>
</organism>
<dbReference type="KEGG" id="aviv:LF296_13325"/>
<evidence type="ECO:0000313" key="1">
    <source>
        <dbReference type="EMBL" id="WDZ50297.1"/>
    </source>
</evidence>
<dbReference type="RefSeq" id="WP_272654657.1">
    <property type="nucleotide sequence ID" value="NZ_CP085083.1"/>
</dbReference>
<protein>
    <submittedName>
        <fullName evidence="1">Uncharacterized protein</fullName>
    </submittedName>
</protein>
<gene>
    <name evidence="1" type="ORF">LF296_13325</name>
</gene>
<reference evidence="1" key="1">
    <citation type="journal article" date="2022" name="Front Environ Sci">
        <title>Complete genome sequence analysis of a novel alkane-degrading bacterial strain, Acinetobacter vivianii KJ-1, and its diesel degradation ability.</title>
        <authorList>
            <person name="Zhang Y."/>
            <person name="Song F."/>
            <person name="Wang J."/>
            <person name="Zhao Q."/>
            <person name="Zheng L."/>
            <person name="Wang Z."/>
            <person name="Zhang X."/>
            <person name="Gao Y."/>
            <person name="Chen G."/>
            <person name="Huang Y."/>
        </authorList>
    </citation>
    <scope>NUCLEOTIDE SEQUENCE</scope>
    <source>
        <strain evidence="1">KJ-1</strain>
    </source>
</reference>
<accession>A0AAJ6NH63</accession>
<name>A0AAJ6NH63_9GAMM</name>
<dbReference type="AlphaFoldDB" id="A0AAJ6NH63"/>
<evidence type="ECO:0000313" key="2">
    <source>
        <dbReference type="Proteomes" id="UP001199528"/>
    </source>
</evidence>
<proteinExistence type="predicted"/>
<dbReference type="Proteomes" id="UP001199528">
    <property type="component" value="Chromosome"/>
</dbReference>
<reference evidence="1" key="2">
    <citation type="submission" date="2023-02" db="EMBL/GenBank/DDBJ databases">
        <authorList>
            <person name="Huang Y."/>
            <person name="Zhang Y."/>
            <person name="Zhang T."/>
            <person name="Wang J."/>
        </authorList>
    </citation>
    <scope>NUCLEOTIDE SEQUENCE</scope>
    <source>
        <strain evidence="1">KJ-1</strain>
    </source>
</reference>